<organism evidence="1 2">
    <name type="scientific">Racocetra persica</name>
    <dbReference type="NCBI Taxonomy" id="160502"/>
    <lineage>
        <taxon>Eukaryota</taxon>
        <taxon>Fungi</taxon>
        <taxon>Fungi incertae sedis</taxon>
        <taxon>Mucoromycota</taxon>
        <taxon>Glomeromycotina</taxon>
        <taxon>Glomeromycetes</taxon>
        <taxon>Diversisporales</taxon>
        <taxon>Gigasporaceae</taxon>
        <taxon>Racocetra</taxon>
    </lineage>
</organism>
<keyword evidence="2" id="KW-1185">Reference proteome</keyword>
<proteinExistence type="predicted"/>
<accession>A0ACA9NPS3</accession>
<feature type="non-terminal residue" evidence="1">
    <location>
        <position position="1"/>
    </location>
</feature>
<reference evidence="1" key="1">
    <citation type="submission" date="2021-06" db="EMBL/GenBank/DDBJ databases">
        <authorList>
            <person name="Kallberg Y."/>
            <person name="Tangrot J."/>
            <person name="Rosling A."/>
        </authorList>
    </citation>
    <scope>NUCLEOTIDE SEQUENCE</scope>
    <source>
        <strain evidence="1">MA461A</strain>
    </source>
</reference>
<comment type="caution">
    <text evidence="1">The sequence shown here is derived from an EMBL/GenBank/DDBJ whole genome shotgun (WGS) entry which is preliminary data.</text>
</comment>
<gene>
    <name evidence="1" type="ORF">RPERSI_LOCUS8582</name>
</gene>
<dbReference type="Proteomes" id="UP000789920">
    <property type="component" value="Unassembled WGS sequence"/>
</dbReference>
<name>A0ACA9NPS3_9GLOM</name>
<protein>
    <submittedName>
        <fullName evidence="1">7955_t:CDS:1</fullName>
    </submittedName>
</protein>
<sequence length="85" mass="9187">SFNGTFVDDKSSFFTELIIVRIYVEGGDSGEPAFYYSGLNWVIPSGITIAGVNGKHGADILILGAFLPIALILSKLDLRLYYSAP</sequence>
<dbReference type="EMBL" id="CAJVQC010015590">
    <property type="protein sequence ID" value="CAG8668662.1"/>
    <property type="molecule type" value="Genomic_DNA"/>
</dbReference>
<evidence type="ECO:0000313" key="1">
    <source>
        <dbReference type="EMBL" id="CAG8668662.1"/>
    </source>
</evidence>
<evidence type="ECO:0000313" key="2">
    <source>
        <dbReference type="Proteomes" id="UP000789920"/>
    </source>
</evidence>